<accession>A0A6A6Q040</accession>
<reference evidence="2" key="1">
    <citation type="journal article" date="2020" name="Stud. Mycol.">
        <title>101 Dothideomycetes genomes: a test case for predicting lifestyles and emergence of pathogens.</title>
        <authorList>
            <person name="Haridas S."/>
            <person name="Albert R."/>
            <person name="Binder M."/>
            <person name="Bloem J."/>
            <person name="Labutti K."/>
            <person name="Salamov A."/>
            <person name="Andreopoulos B."/>
            <person name="Baker S."/>
            <person name="Barry K."/>
            <person name="Bills G."/>
            <person name="Bluhm B."/>
            <person name="Cannon C."/>
            <person name="Castanera R."/>
            <person name="Culley D."/>
            <person name="Daum C."/>
            <person name="Ezra D."/>
            <person name="Gonzalez J."/>
            <person name="Henrissat B."/>
            <person name="Kuo A."/>
            <person name="Liang C."/>
            <person name="Lipzen A."/>
            <person name="Lutzoni F."/>
            <person name="Magnuson J."/>
            <person name="Mondo S."/>
            <person name="Nolan M."/>
            <person name="Ohm R."/>
            <person name="Pangilinan J."/>
            <person name="Park H.-J."/>
            <person name="Ramirez L."/>
            <person name="Alfaro M."/>
            <person name="Sun H."/>
            <person name="Tritt A."/>
            <person name="Yoshinaga Y."/>
            <person name="Zwiers L.-H."/>
            <person name="Turgeon B."/>
            <person name="Goodwin S."/>
            <person name="Spatafora J."/>
            <person name="Crous P."/>
            <person name="Grigoriev I."/>
        </authorList>
    </citation>
    <scope>NUCLEOTIDE SEQUENCE</scope>
    <source>
        <strain evidence="2">CBS 113389</strain>
    </source>
</reference>
<dbReference type="GeneID" id="54477770"/>
<keyword evidence="2" id="KW-0808">Transferase</keyword>
<keyword evidence="2" id="KW-0418">Kinase</keyword>
<dbReference type="CDD" id="cd05154">
    <property type="entry name" value="ACAD10_11_N-like"/>
    <property type="match status" value="1"/>
</dbReference>
<dbReference type="InterPro" id="IPR041726">
    <property type="entry name" value="ACAD10_11_N"/>
</dbReference>
<dbReference type="Proteomes" id="UP000799767">
    <property type="component" value="Unassembled WGS sequence"/>
</dbReference>
<proteinExistence type="predicted"/>
<feature type="domain" description="Aminoglycoside phosphotransferase" evidence="1">
    <location>
        <begin position="30"/>
        <end position="268"/>
    </location>
</feature>
<dbReference type="Gene3D" id="3.90.1200.10">
    <property type="match status" value="1"/>
</dbReference>
<protein>
    <submittedName>
        <fullName evidence="2">Kinase-like domain-containing protein</fullName>
    </submittedName>
</protein>
<name>A0A6A6Q040_9PEZI</name>
<dbReference type="GO" id="GO:0016301">
    <property type="term" value="F:kinase activity"/>
    <property type="evidence" value="ECO:0007669"/>
    <property type="project" value="UniProtKB-KW"/>
</dbReference>
<organism evidence="2 3">
    <name type="scientific">Neohortaea acidophila</name>
    <dbReference type="NCBI Taxonomy" id="245834"/>
    <lineage>
        <taxon>Eukaryota</taxon>
        <taxon>Fungi</taxon>
        <taxon>Dikarya</taxon>
        <taxon>Ascomycota</taxon>
        <taxon>Pezizomycotina</taxon>
        <taxon>Dothideomycetes</taxon>
        <taxon>Dothideomycetidae</taxon>
        <taxon>Mycosphaerellales</taxon>
        <taxon>Teratosphaeriaceae</taxon>
        <taxon>Neohortaea</taxon>
    </lineage>
</organism>
<dbReference type="RefSeq" id="XP_033591925.1">
    <property type="nucleotide sequence ID" value="XM_033736768.1"/>
</dbReference>
<dbReference type="InterPro" id="IPR052898">
    <property type="entry name" value="ACAD10-like"/>
</dbReference>
<evidence type="ECO:0000313" key="2">
    <source>
        <dbReference type="EMBL" id="KAF2485356.1"/>
    </source>
</evidence>
<dbReference type="Gene3D" id="3.30.200.20">
    <property type="entry name" value="Phosphorylase Kinase, domain 1"/>
    <property type="match status" value="1"/>
</dbReference>
<dbReference type="EMBL" id="MU001633">
    <property type="protein sequence ID" value="KAF2485356.1"/>
    <property type="molecule type" value="Genomic_DNA"/>
</dbReference>
<dbReference type="AlphaFoldDB" id="A0A6A6Q040"/>
<keyword evidence="3" id="KW-1185">Reference proteome</keyword>
<sequence>MAGEIRQKFDLDKFTRYVDENAPNIKTPLEVKQFGYGQSNPTYLITAADGNKYVMRKQPPGKLLSKTAHRVDREFRIIHALNPTDVPVPEAMCLCTDSAVIGTPFYIMQFLQGRIFEDPAIPDVSPKERKEMWRSAITTLAKFHRVKPDSVGLQDFGRHGNFYNRQLRTFKKLSEDQAAVKDADSGEAVGKIPYFDEMVGFFGDASTQPQDRSTFVHGDYKIDNVVFHPTEPRVIGILDWEMATIGHPLSDLTNLIMPISIAQPEYAELADAAGRKNLSFMGGKDGAEGLPTKEEAVRWYEDVVGWKVDQRELTWAEAFNAYRGAVIMQGIAARYAARQASSTRAMEYGRAMGPQGKMSWAFVQEVKKKNAEAGKKAKL</sequence>
<dbReference type="Pfam" id="PF01636">
    <property type="entry name" value="APH"/>
    <property type="match status" value="1"/>
</dbReference>
<dbReference type="PANTHER" id="PTHR47829">
    <property type="entry name" value="HYDROLASE, PUTATIVE (AFU_ORTHOLOGUE AFUA_1G12880)-RELATED"/>
    <property type="match status" value="1"/>
</dbReference>
<dbReference type="SUPFAM" id="SSF56112">
    <property type="entry name" value="Protein kinase-like (PK-like)"/>
    <property type="match status" value="1"/>
</dbReference>
<evidence type="ECO:0000259" key="1">
    <source>
        <dbReference type="Pfam" id="PF01636"/>
    </source>
</evidence>
<evidence type="ECO:0000313" key="3">
    <source>
        <dbReference type="Proteomes" id="UP000799767"/>
    </source>
</evidence>
<dbReference type="InterPro" id="IPR002575">
    <property type="entry name" value="Aminoglycoside_PTrfase"/>
</dbReference>
<dbReference type="InterPro" id="IPR011009">
    <property type="entry name" value="Kinase-like_dom_sf"/>
</dbReference>
<gene>
    <name evidence="2" type="ORF">BDY17DRAFT_322207</name>
</gene>
<dbReference type="OrthoDB" id="191037at2759"/>
<dbReference type="PANTHER" id="PTHR47829:SF1">
    <property type="entry name" value="HAD FAMILY PHOSPHATASE"/>
    <property type="match status" value="1"/>
</dbReference>